<feature type="domain" description="Cadherin" evidence="6">
    <location>
        <begin position="1"/>
        <end position="50"/>
    </location>
</feature>
<evidence type="ECO:0000259" key="6">
    <source>
        <dbReference type="PROSITE" id="PS50268"/>
    </source>
</evidence>
<keyword evidence="8" id="KW-1185">Reference proteome</keyword>
<dbReference type="PROSITE" id="PS50268">
    <property type="entry name" value="CADHERIN_2"/>
    <property type="match status" value="1"/>
</dbReference>
<keyword evidence="2" id="KW-0812">Transmembrane</keyword>
<reference evidence="7" key="2">
    <citation type="submission" date="2025-08" db="UniProtKB">
        <authorList>
            <consortium name="Ensembl"/>
        </authorList>
    </citation>
    <scope>IDENTIFICATION</scope>
</reference>
<dbReference type="GO" id="GO:0007156">
    <property type="term" value="P:homophilic cell adhesion via plasma membrane adhesion molecules"/>
    <property type="evidence" value="ECO:0007669"/>
    <property type="project" value="InterPro"/>
</dbReference>
<accession>A0A4W5QUU6</accession>
<comment type="subcellular location">
    <subcellularLocation>
        <location evidence="1">Membrane</location>
    </subcellularLocation>
</comment>
<evidence type="ECO:0000256" key="1">
    <source>
        <dbReference type="ARBA" id="ARBA00004370"/>
    </source>
</evidence>
<dbReference type="AlphaFoldDB" id="A0A4W5QUU6"/>
<dbReference type="Pfam" id="PF00028">
    <property type="entry name" value="Cadherin"/>
    <property type="match status" value="1"/>
</dbReference>
<dbReference type="GeneTree" id="ENSGT00940000154981"/>
<dbReference type="InterPro" id="IPR002126">
    <property type="entry name" value="Cadherin-like_dom"/>
</dbReference>
<evidence type="ECO:0000256" key="3">
    <source>
        <dbReference type="ARBA" id="ARBA00022989"/>
    </source>
</evidence>
<proteinExistence type="predicted"/>
<dbReference type="PRINTS" id="PR00205">
    <property type="entry name" value="CADHERIN"/>
</dbReference>
<evidence type="ECO:0000256" key="4">
    <source>
        <dbReference type="ARBA" id="ARBA00023136"/>
    </source>
</evidence>
<keyword evidence="3" id="KW-1133">Transmembrane helix</keyword>
<dbReference type="GO" id="GO:0005886">
    <property type="term" value="C:plasma membrane"/>
    <property type="evidence" value="ECO:0007669"/>
    <property type="project" value="UniProtKB-SubCell"/>
</dbReference>
<dbReference type="STRING" id="62062.ENSHHUP00000080067"/>
<protein>
    <recommendedName>
        <fullName evidence="6">Cadherin domain-containing protein</fullName>
    </recommendedName>
</protein>
<keyword evidence="4" id="KW-0472">Membrane</keyword>
<sequence length="61" mass="6497">MVTVNKQLDRETVSGYSLAVRALDSGVPSMSSTVMVNIDISDINDSPPTFTPANLTTVIQV</sequence>
<dbReference type="Ensembl" id="ENSHHUT00000082635.1">
    <property type="protein sequence ID" value="ENSHHUP00000080067.1"/>
    <property type="gene ID" value="ENSHHUG00000046643.1"/>
</dbReference>
<dbReference type="GO" id="GO:0005509">
    <property type="term" value="F:calcium ion binding"/>
    <property type="evidence" value="ECO:0007669"/>
    <property type="project" value="UniProtKB-UniRule"/>
</dbReference>
<evidence type="ECO:0000313" key="8">
    <source>
        <dbReference type="Proteomes" id="UP000314982"/>
    </source>
</evidence>
<evidence type="ECO:0000313" key="7">
    <source>
        <dbReference type="Ensembl" id="ENSHHUP00000080067.1"/>
    </source>
</evidence>
<dbReference type="Gene3D" id="2.60.40.60">
    <property type="entry name" value="Cadherins"/>
    <property type="match status" value="1"/>
</dbReference>
<dbReference type="InterPro" id="IPR015919">
    <property type="entry name" value="Cadherin-like_sf"/>
</dbReference>
<dbReference type="Proteomes" id="UP000314982">
    <property type="component" value="Unassembled WGS sequence"/>
</dbReference>
<dbReference type="PANTHER" id="PTHR24026:SF126">
    <property type="entry name" value="PROTOCADHERIN FAT 4"/>
    <property type="match status" value="1"/>
</dbReference>
<reference evidence="8" key="1">
    <citation type="submission" date="2018-06" db="EMBL/GenBank/DDBJ databases">
        <title>Genome assembly of Danube salmon.</title>
        <authorList>
            <person name="Macqueen D.J."/>
            <person name="Gundappa M.K."/>
        </authorList>
    </citation>
    <scope>NUCLEOTIDE SEQUENCE [LARGE SCALE GENOMIC DNA]</scope>
</reference>
<keyword evidence="5" id="KW-0106">Calcium</keyword>
<dbReference type="CDD" id="cd11304">
    <property type="entry name" value="Cadherin_repeat"/>
    <property type="match status" value="1"/>
</dbReference>
<dbReference type="SUPFAM" id="SSF49313">
    <property type="entry name" value="Cadherin-like"/>
    <property type="match status" value="1"/>
</dbReference>
<name>A0A4W5QUU6_9TELE</name>
<dbReference type="PANTHER" id="PTHR24026">
    <property type="entry name" value="FAT ATYPICAL CADHERIN-RELATED"/>
    <property type="match status" value="1"/>
</dbReference>
<reference evidence="7" key="3">
    <citation type="submission" date="2025-09" db="UniProtKB">
        <authorList>
            <consortium name="Ensembl"/>
        </authorList>
    </citation>
    <scope>IDENTIFICATION</scope>
</reference>
<evidence type="ECO:0000256" key="2">
    <source>
        <dbReference type="ARBA" id="ARBA00022692"/>
    </source>
</evidence>
<evidence type="ECO:0000256" key="5">
    <source>
        <dbReference type="PROSITE-ProRule" id="PRU00043"/>
    </source>
</evidence>
<organism evidence="7 8">
    <name type="scientific">Hucho hucho</name>
    <name type="common">huchen</name>
    <dbReference type="NCBI Taxonomy" id="62062"/>
    <lineage>
        <taxon>Eukaryota</taxon>
        <taxon>Metazoa</taxon>
        <taxon>Chordata</taxon>
        <taxon>Craniata</taxon>
        <taxon>Vertebrata</taxon>
        <taxon>Euteleostomi</taxon>
        <taxon>Actinopterygii</taxon>
        <taxon>Neopterygii</taxon>
        <taxon>Teleostei</taxon>
        <taxon>Protacanthopterygii</taxon>
        <taxon>Salmoniformes</taxon>
        <taxon>Salmonidae</taxon>
        <taxon>Salmoninae</taxon>
        <taxon>Hucho</taxon>
    </lineage>
</organism>